<feature type="compositionally biased region" description="Pro residues" evidence="4">
    <location>
        <begin position="337"/>
        <end position="348"/>
    </location>
</feature>
<feature type="domain" description="XRN2-binding (XTBD)" evidence="5">
    <location>
        <begin position="51"/>
        <end position="151"/>
    </location>
</feature>
<feature type="region of interest" description="Disordered" evidence="4">
    <location>
        <begin position="137"/>
        <end position="195"/>
    </location>
</feature>
<evidence type="ECO:0000256" key="3">
    <source>
        <dbReference type="ARBA" id="ARBA00023242"/>
    </source>
</evidence>
<dbReference type="GO" id="GO:0005730">
    <property type="term" value="C:nucleolus"/>
    <property type="evidence" value="ECO:0007669"/>
    <property type="project" value="TreeGrafter"/>
</dbReference>
<sequence>MGSKNLRIAACHPTGHVVLPPGKIRVMAEWVRGRDVVSEFLVQNPHLAQWMESLRGYCETNKQWRARQEFILRNMETFPSIIPGVYSPSLDQLLSLSMVWANHVFLGCRYPPGLMQKVLEMAEGIVIQEVPVRQMRDEIMGKGKRSNPSGRETDSSTKKLKAGGNEAESNSGVRAVGRAGGAVPSKTGPPPQAAAEQQPFFNRLYKSVAWKLVSAGGFGPNLDHFDILRACVEASKASLICVFVPLRDIPDLPAGCAQREGQVCELRCRTVYMGTGYGRDEDSARAMASKEALKVFQGRKVTVRICRRRFQGRDVEDLVLQDEQARSSALPPALSYPFPPEQPVTPPP</sequence>
<dbReference type="PANTHER" id="PTHR16148:SF11">
    <property type="entry name" value="CDKN2A-INTERACTING PROTEIN"/>
    <property type="match status" value="1"/>
</dbReference>
<comment type="subcellular location">
    <subcellularLocation>
        <location evidence="1">Nucleus</location>
        <location evidence="1">Nucleoplasm</location>
    </subcellularLocation>
</comment>
<evidence type="ECO:0000313" key="7">
    <source>
        <dbReference type="Proteomes" id="UP001046870"/>
    </source>
</evidence>
<comment type="caution">
    <text evidence="6">The sequence shown here is derived from an EMBL/GenBank/DDBJ whole genome shotgun (WGS) entry which is preliminary data.</text>
</comment>
<dbReference type="PROSITE" id="PS51827">
    <property type="entry name" value="XTBD"/>
    <property type="match status" value="1"/>
</dbReference>
<dbReference type="Pfam" id="PF11952">
    <property type="entry name" value="XTBD"/>
    <property type="match status" value="1"/>
</dbReference>
<name>A0A9D3Q1R4_MEGAT</name>
<gene>
    <name evidence="6" type="ORF">MATL_G00100820</name>
</gene>
<evidence type="ECO:0000259" key="5">
    <source>
        <dbReference type="PROSITE" id="PS51827"/>
    </source>
</evidence>
<dbReference type="OrthoDB" id="2359216at2759"/>
<dbReference type="EMBL" id="JAFDVH010000007">
    <property type="protein sequence ID" value="KAG7473921.1"/>
    <property type="molecule type" value="Genomic_DNA"/>
</dbReference>
<keyword evidence="7" id="KW-1185">Reference proteome</keyword>
<dbReference type="InterPro" id="IPR021859">
    <property type="entry name" value="XTBD"/>
</dbReference>
<accession>A0A9D3Q1R4</accession>
<organism evidence="6 7">
    <name type="scientific">Megalops atlanticus</name>
    <name type="common">Tarpon</name>
    <name type="synonym">Clupea gigantea</name>
    <dbReference type="NCBI Taxonomy" id="7932"/>
    <lineage>
        <taxon>Eukaryota</taxon>
        <taxon>Metazoa</taxon>
        <taxon>Chordata</taxon>
        <taxon>Craniata</taxon>
        <taxon>Vertebrata</taxon>
        <taxon>Euteleostomi</taxon>
        <taxon>Actinopterygii</taxon>
        <taxon>Neopterygii</taxon>
        <taxon>Teleostei</taxon>
        <taxon>Elopiformes</taxon>
        <taxon>Megalopidae</taxon>
        <taxon>Megalops</taxon>
    </lineage>
</organism>
<dbReference type="InterPro" id="IPR058828">
    <property type="entry name" value="DSRM_CARF/NKRF"/>
</dbReference>
<reference evidence="6" key="1">
    <citation type="submission" date="2021-01" db="EMBL/GenBank/DDBJ databases">
        <authorList>
            <person name="Zahm M."/>
            <person name="Roques C."/>
            <person name="Cabau C."/>
            <person name="Klopp C."/>
            <person name="Donnadieu C."/>
            <person name="Jouanno E."/>
            <person name="Lampietro C."/>
            <person name="Louis A."/>
            <person name="Herpin A."/>
            <person name="Echchiki A."/>
            <person name="Berthelot C."/>
            <person name="Parey E."/>
            <person name="Roest-Crollius H."/>
            <person name="Braasch I."/>
            <person name="Postlethwait J."/>
            <person name="Bobe J."/>
            <person name="Montfort J."/>
            <person name="Bouchez O."/>
            <person name="Begum T."/>
            <person name="Mejri S."/>
            <person name="Adams A."/>
            <person name="Chen W.-J."/>
            <person name="Guiguen Y."/>
        </authorList>
    </citation>
    <scope>NUCLEOTIDE SEQUENCE</scope>
    <source>
        <strain evidence="6">YG-15Mar2019-1</strain>
        <tissue evidence="6">Brain</tissue>
    </source>
</reference>
<keyword evidence="3" id="KW-0539">Nucleus</keyword>
<evidence type="ECO:0000256" key="2">
    <source>
        <dbReference type="ARBA" id="ARBA00010053"/>
    </source>
</evidence>
<dbReference type="Pfam" id="PF26535">
    <property type="entry name" value="DSRM_CARF"/>
    <property type="match status" value="1"/>
</dbReference>
<proteinExistence type="inferred from homology"/>
<feature type="region of interest" description="Disordered" evidence="4">
    <location>
        <begin position="328"/>
        <end position="348"/>
    </location>
</feature>
<protein>
    <recommendedName>
        <fullName evidence="5">XRN2-binding (XTBD) domain-containing protein</fullName>
    </recommendedName>
</protein>
<evidence type="ECO:0000256" key="4">
    <source>
        <dbReference type="SAM" id="MobiDB-lite"/>
    </source>
</evidence>
<dbReference type="AlphaFoldDB" id="A0A9D3Q1R4"/>
<evidence type="ECO:0000313" key="6">
    <source>
        <dbReference type="EMBL" id="KAG7473921.1"/>
    </source>
</evidence>
<dbReference type="PANTHER" id="PTHR16148">
    <property type="entry name" value="NF-KAPPA-B-REPRESSING FACTOR-RELATED"/>
    <property type="match status" value="1"/>
</dbReference>
<evidence type="ECO:0000256" key="1">
    <source>
        <dbReference type="ARBA" id="ARBA00004642"/>
    </source>
</evidence>
<feature type="compositionally biased region" description="Low complexity" evidence="4">
    <location>
        <begin position="172"/>
        <end position="183"/>
    </location>
</feature>
<dbReference type="Proteomes" id="UP001046870">
    <property type="component" value="Chromosome 7"/>
</dbReference>
<comment type="similarity">
    <text evidence="2">Belongs to the CARF family.</text>
</comment>
<dbReference type="GO" id="GO:0005654">
    <property type="term" value="C:nucleoplasm"/>
    <property type="evidence" value="ECO:0007669"/>
    <property type="project" value="UniProtKB-SubCell"/>
</dbReference>